<keyword evidence="3" id="KW-1185">Reference proteome</keyword>
<dbReference type="FunFam" id="3.40.720.10:FF:000017">
    <property type="entry name" value="Predicted protein"/>
    <property type="match status" value="1"/>
</dbReference>
<gene>
    <name evidence="2" type="ORF">C0Q70_21175</name>
</gene>
<accession>A0A2T7NBT7</accession>
<organism evidence="2 3">
    <name type="scientific">Pomacea canaliculata</name>
    <name type="common">Golden apple snail</name>
    <dbReference type="NCBI Taxonomy" id="400727"/>
    <lineage>
        <taxon>Eukaryota</taxon>
        <taxon>Metazoa</taxon>
        <taxon>Spiralia</taxon>
        <taxon>Lophotrochozoa</taxon>
        <taxon>Mollusca</taxon>
        <taxon>Gastropoda</taxon>
        <taxon>Caenogastropoda</taxon>
        <taxon>Architaenioglossa</taxon>
        <taxon>Ampullarioidea</taxon>
        <taxon>Ampullariidae</taxon>
        <taxon>Pomacea</taxon>
    </lineage>
</organism>
<evidence type="ECO:0000313" key="2">
    <source>
        <dbReference type="EMBL" id="PVD18625.1"/>
    </source>
</evidence>
<dbReference type="PANTHER" id="PTHR10974:SF1">
    <property type="entry name" value="FI08016P-RELATED"/>
    <property type="match status" value="1"/>
</dbReference>
<reference evidence="2 3" key="1">
    <citation type="submission" date="2018-04" db="EMBL/GenBank/DDBJ databases">
        <title>The genome of golden apple snail Pomacea canaliculata provides insight into stress tolerance and invasive adaptation.</title>
        <authorList>
            <person name="Liu C."/>
            <person name="Liu B."/>
            <person name="Ren Y."/>
            <person name="Zhang Y."/>
            <person name="Wang H."/>
            <person name="Li S."/>
            <person name="Jiang F."/>
            <person name="Yin L."/>
            <person name="Zhang G."/>
            <person name="Qian W."/>
            <person name="Fan W."/>
        </authorList>
    </citation>
    <scope>NUCLEOTIDE SEQUENCE [LARGE SCALE GENOMIC DNA]</scope>
    <source>
        <strain evidence="2">SZHN2017</strain>
        <tissue evidence="2">Muscle</tissue>
    </source>
</reference>
<dbReference type="OrthoDB" id="413313at2759"/>
<dbReference type="InterPro" id="IPR017850">
    <property type="entry name" value="Alkaline_phosphatase_core_sf"/>
</dbReference>
<dbReference type="CDD" id="cd16021">
    <property type="entry name" value="ALP_like"/>
    <property type="match status" value="1"/>
</dbReference>
<dbReference type="AlphaFoldDB" id="A0A2T7NBT7"/>
<dbReference type="STRING" id="400727.A0A2T7NBT7"/>
<dbReference type="SUPFAM" id="SSF53649">
    <property type="entry name" value="Alkaline phosphatase-like"/>
    <property type="match status" value="1"/>
</dbReference>
<protein>
    <recommendedName>
        <fullName evidence="4">DUF229 domain-containing protein</fullName>
    </recommendedName>
</protein>
<feature type="region of interest" description="Disordered" evidence="1">
    <location>
        <begin position="1"/>
        <end position="21"/>
    </location>
</feature>
<dbReference type="Proteomes" id="UP000245119">
    <property type="component" value="Linkage Group LG14"/>
</dbReference>
<dbReference type="EMBL" id="PZQS01000014">
    <property type="protein sequence ID" value="PVD18625.1"/>
    <property type="molecule type" value="Genomic_DNA"/>
</dbReference>
<dbReference type="PANTHER" id="PTHR10974">
    <property type="entry name" value="FI08016P-RELATED"/>
    <property type="match status" value="1"/>
</dbReference>
<dbReference type="Pfam" id="PF02995">
    <property type="entry name" value="DUF229"/>
    <property type="match status" value="1"/>
</dbReference>
<evidence type="ECO:0008006" key="4">
    <source>
        <dbReference type="Google" id="ProtNLM"/>
    </source>
</evidence>
<proteinExistence type="predicted"/>
<evidence type="ECO:0000313" key="3">
    <source>
        <dbReference type="Proteomes" id="UP000245119"/>
    </source>
</evidence>
<name>A0A2T7NBT7_POMCA</name>
<dbReference type="GO" id="GO:0005615">
    <property type="term" value="C:extracellular space"/>
    <property type="evidence" value="ECO:0007669"/>
    <property type="project" value="TreeGrafter"/>
</dbReference>
<dbReference type="InterPro" id="IPR004245">
    <property type="entry name" value="DUF229"/>
</dbReference>
<sequence length="422" mass="48883">MHDEEDRDVSDEAEYEHEDKDEPSISTFNLRLNGFEIQPTDHYMRHFWLALWDSSLRSNSQKYCTGPTPHHHFLLQYLEDFFVEYHNVSKFAFGFHVEFTHSDNNPAQYIDADLARFIRRLKNNNILDDTVLIIMADHGARYSKVRSTVQGKLEERLPMMSFVFPKKFQKRFPALWKNLMDNRQRLSTPFDVHETLLDILNFSRARTSHPAFSRGISLLQQIPVNRTCRSAAILAHWCSCMQQIALGTDEEFVRDAALTLTKHINTLTAPHRHQCAELHLTQIDSAFLLIPNEQVLKFRHSKDSDHRLANFSGTVDPDFVHQQLQIKTQPCGALFEATIAVSFRTSEIVYSVTPGISRINKYGDQPACLRTSLPNLREFCCCNIFLKSYQANEKNHQSPMSHVKSEHSPLAMKSRSPQRNKH</sequence>
<evidence type="ECO:0000256" key="1">
    <source>
        <dbReference type="SAM" id="MobiDB-lite"/>
    </source>
</evidence>
<dbReference type="Gene3D" id="3.40.720.10">
    <property type="entry name" value="Alkaline Phosphatase, subunit A"/>
    <property type="match status" value="1"/>
</dbReference>
<feature type="compositionally biased region" description="Acidic residues" evidence="1">
    <location>
        <begin position="1"/>
        <end position="16"/>
    </location>
</feature>
<comment type="caution">
    <text evidence="2">The sequence shown here is derived from an EMBL/GenBank/DDBJ whole genome shotgun (WGS) entry which is preliminary data.</text>
</comment>
<feature type="region of interest" description="Disordered" evidence="1">
    <location>
        <begin position="396"/>
        <end position="422"/>
    </location>
</feature>